<keyword evidence="3 4" id="KW-0472">Membrane</keyword>
<dbReference type="InterPro" id="IPR043128">
    <property type="entry name" value="Rev_trsase/Diguanyl_cyclase"/>
</dbReference>
<dbReference type="NCBIfam" id="TIGR00254">
    <property type="entry name" value="GGDEF"/>
    <property type="match status" value="1"/>
</dbReference>
<proteinExistence type="predicted"/>
<dbReference type="InterPro" id="IPR000160">
    <property type="entry name" value="GGDEF_dom"/>
</dbReference>
<dbReference type="InterPro" id="IPR003660">
    <property type="entry name" value="HAMP_dom"/>
</dbReference>
<dbReference type="RefSeq" id="WP_158219214.1">
    <property type="nucleotide sequence ID" value="NZ_NPFA01000033.1"/>
</dbReference>
<dbReference type="SUPFAM" id="SSF55073">
    <property type="entry name" value="Nucleotide cyclase"/>
    <property type="match status" value="1"/>
</dbReference>
<dbReference type="PROSITE" id="PS50885">
    <property type="entry name" value="HAMP"/>
    <property type="match status" value="1"/>
</dbReference>
<dbReference type="Gene3D" id="3.30.70.270">
    <property type="match status" value="1"/>
</dbReference>
<keyword evidence="4" id="KW-1133">Transmembrane helix</keyword>
<dbReference type="PANTHER" id="PTHR46663">
    <property type="entry name" value="DIGUANYLATE CYCLASE DGCT-RELATED"/>
    <property type="match status" value="1"/>
</dbReference>
<accession>A0A510YC44</accession>
<protein>
    <recommendedName>
        <fullName evidence="9">GGDEF domain-containing protein</fullName>
    </recommendedName>
</protein>
<dbReference type="InterPro" id="IPR052163">
    <property type="entry name" value="DGC-Regulatory_Protein"/>
</dbReference>
<evidence type="ECO:0000256" key="1">
    <source>
        <dbReference type="ARBA" id="ARBA00004236"/>
    </source>
</evidence>
<evidence type="ECO:0000259" key="6">
    <source>
        <dbReference type="PROSITE" id="PS50887"/>
    </source>
</evidence>
<evidence type="ECO:0000256" key="3">
    <source>
        <dbReference type="ARBA" id="ARBA00023136"/>
    </source>
</evidence>
<sequence length="236" mass="26515">MFYTASITAGVALGLLNYFLFFGFVRRCIDHFQAVLTSVRNGDLSARASFQSTGIIGRLNDDLNRTIAHLEATKEKVGRDDLTNLPNRAALQQFFQETSNSGFSYLLYFIDVDQFKTINDTYGHITGDRVLQFTAGRIGSAWSPGQRLYRLGGDEFVIMEQIGTKNTKSTQLTKSRIAQQLRVPYTDGQITFTIAVSIGVYESSGQHEDFASVLHKADQKMYKAKRQKHESSLPFN</sequence>
<dbReference type="Pfam" id="PF00990">
    <property type="entry name" value="GGDEF"/>
    <property type="match status" value="1"/>
</dbReference>
<evidence type="ECO:0000256" key="4">
    <source>
        <dbReference type="SAM" id="Phobius"/>
    </source>
</evidence>
<dbReference type="EMBL" id="BJUN01000036">
    <property type="protein sequence ID" value="GEK60221.1"/>
    <property type="molecule type" value="Genomic_DNA"/>
</dbReference>
<keyword evidence="2" id="KW-1003">Cell membrane</keyword>
<dbReference type="InterPro" id="IPR029787">
    <property type="entry name" value="Nucleotide_cyclase"/>
</dbReference>
<comment type="subcellular location">
    <subcellularLocation>
        <location evidence="1">Cell membrane</location>
    </subcellularLocation>
</comment>
<comment type="caution">
    <text evidence="7">The sequence shown here is derived from an EMBL/GenBank/DDBJ whole genome shotgun (WGS) entry which is preliminary data.</text>
</comment>
<evidence type="ECO:0000259" key="5">
    <source>
        <dbReference type="PROSITE" id="PS50885"/>
    </source>
</evidence>
<feature type="transmembrane region" description="Helical" evidence="4">
    <location>
        <begin position="6"/>
        <end position="25"/>
    </location>
</feature>
<dbReference type="GO" id="GO:0005886">
    <property type="term" value="C:plasma membrane"/>
    <property type="evidence" value="ECO:0007669"/>
    <property type="project" value="UniProtKB-SubCell"/>
</dbReference>
<evidence type="ECO:0008006" key="9">
    <source>
        <dbReference type="Google" id="ProtNLM"/>
    </source>
</evidence>
<reference evidence="7 8" key="1">
    <citation type="submission" date="2019-07" db="EMBL/GenBank/DDBJ databases">
        <title>Whole genome shotgun sequence of Marinococcus halophilus NBRC 102359.</title>
        <authorList>
            <person name="Hosoyama A."/>
            <person name="Uohara A."/>
            <person name="Ohji S."/>
            <person name="Ichikawa N."/>
        </authorList>
    </citation>
    <scope>NUCLEOTIDE SEQUENCE [LARGE SCALE GENOMIC DNA]</scope>
    <source>
        <strain evidence="7 8">NBRC 102359</strain>
    </source>
</reference>
<dbReference type="PANTHER" id="PTHR46663:SF2">
    <property type="entry name" value="GGDEF DOMAIN-CONTAINING PROTEIN"/>
    <property type="match status" value="1"/>
</dbReference>
<evidence type="ECO:0000313" key="8">
    <source>
        <dbReference type="Proteomes" id="UP000321051"/>
    </source>
</evidence>
<name>A0A510YC44_MARHA</name>
<keyword evidence="4" id="KW-0812">Transmembrane</keyword>
<dbReference type="GO" id="GO:0007165">
    <property type="term" value="P:signal transduction"/>
    <property type="evidence" value="ECO:0007669"/>
    <property type="project" value="InterPro"/>
</dbReference>
<keyword evidence="8" id="KW-1185">Reference proteome</keyword>
<dbReference type="CDD" id="cd01949">
    <property type="entry name" value="GGDEF"/>
    <property type="match status" value="1"/>
</dbReference>
<evidence type="ECO:0000256" key="2">
    <source>
        <dbReference type="ARBA" id="ARBA00022475"/>
    </source>
</evidence>
<evidence type="ECO:0000313" key="7">
    <source>
        <dbReference type="EMBL" id="GEK60221.1"/>
    </source>
</evidence>
<feature type="domain" description="HAMP" evidence="5">
    <location>
        <begin position="23"/>
        <end position="75"/>
    </location>
</feature>
<organism evidence="7 8">
    <name type="scientific">Marinococcus halophilus</name>
    <dbReference type="NCBI Taxonomy" id="1371"/>
    <lineage>
        <taxon>Bacteria</taxon>
        <taxon>Bacillati</taxon>
        <taxon>Bacillota</taxon>
        <taxon>Bacilli</taxon>
        <taxon>Bacillales</taxon>
        <taxon>Bacillaceae</taxon>
        <taxon>Marinococcus</taxon>
    </lineage>
</organism>
<dbReference type="AlphaFoldDB" id="A0A510YC44"/>
<dbReference type="SMART" id="SM00267">
    <property type="entry name" value="GGDEF"/>
    <property type="match status" value="1"/>
</dbReference>
<feature type="domain" description="GGDEF" evidence="6">
    <location>
        <begin position="103"/>
        <end position="236"/>
    </location>
</feature>
<dbReference type="PROSITE" id="PS50887">
    <property type="entry name" value="GGDEF"/>
    <property type="match status" value="1"/>
</dbReference>
<dbReference type="STRING" id="1371.GCA_900166605_01880"/>
<dbReference type="Proteomes" id="UP000321051">
    <property type="component" value="Unassembled WGS sequence"/>
</dbReference>
<gene>
    <name evidence="7" type="ORF">MHA01_31260</name>
</gene>